<evidence type="ECO:0008006" key="3">
    <source>
        <dbReference type="Google" id="ProtNLM"/>
    </source>
</evidence>
<gene>
    <name evidence="2" type="ORF">P8935_24485</name>
</gene>
<organism evidence="2">
    <name type="scientific">Telmatobacter sp. DSM 110680</name>
    <dbReference type="NCBI Taxonomy" id="3036704"/>
    <lineage>
        <taxon>Bacteria</taxon>
        <taxon>Pseudomonadati</taxon>
        <taxon>Acidobacteriota</taxon>
        <taxon>Terriglobia</taxon>
        <taxon>Terriglobales</taxon>
        <taxon>Acidobacteriaceae</taxon>
        <taxon>Telmatobacter</taxon>
    </lineage>
</organism>
<feature type="chain" id="PRO_5044020179" description="DUF3108 domain-containing protein" evidence="1">
    <location>
        <begin position="19"/>
        <end position="295"/>
    </location>
</feature>
<keyword evidence="1" id="KW-0732">Signal</keyword>
<evidence type="ECO:0000313" key="2">
    <source>
        <dbReference type="EMBL" id="XBH17710.1"/>
    </source>
</evidence>
<protein>
    <recommendedName>
        <fullName evidence="3">DUF3108 domain-containing protein</fullName>
    </recommendedName>
</protein>
<dbReference type="RefSeq" id="WP_348262935.1">
    <property type="nucleotide sequence ID" value="NZ_CP121196.1"/>
</dbReference>
<sequence>MKDLLTVCVLTMSCLTAAAGQSPSTNPSPLHRQYRAGETLAYQMHGLNESWEYTIRADGTVKQDASGKFFEEYQWSKMQSGGHALPLRADTPEFRQRISLDPDTIPSAPDLTKVDPTLIGPVTDFMTFYVDLWLANKLGQLKKAGDHFYFHNPMPASSWADGTRVILGQSAIDFDMTLKSVDTAAGTALLEVKHVPPEKVAVKLPAEWMQTPVGALPNNWVAVTKQADGSYVAAMGEETFDALITVRLADGEVLSANMNNPVKTVERTCKDEALTQCEAAKPHLIVRKIEIELVK</sequence>
<proteinExistence type="predicted"/>
<name>A0AAU7DJ98_9BACT</name>
<dbReference type="AlphaFoldDB" id="A0AAU7DJ98"/>
<reference evidence="2" key="1">
    <citation type="submission" date="2023-03" db="EMBL/GenBank/DDBJ databases">
        <title>Edaphobacter sp.</title>
        <authorList>
            <person name="Huber K.J."/>
            <person name="Papendorf J."/>
            <person name="Pilke C."/>
            <person name="Bunk B."/>
            <person name="Sproeer C."/>
            <person name="Pester M."/>
        </authorList>
    </citation>
    <scope>NUCLEOTIDE SEQUENCE</scope>
    <source>
        <strain evidence="2">DSM 110680</strain>
    </source>
</reference>
<evidence type="ECO:0000256" key="1">
    <source>
        <dbReference type="SAM" id="SignalP"/>
    </source>
</evidence>
<feature type="signal peptide" evidence="1">
    <location>
        <begin position="1"/>
        <end position="18"/>
    </location>
</feature>
<accession>A0AAU7DJ98</accession>
<dbReference type="EMBL" id="CP121196">
    <property type="protein sequence ID" value="XBH17710.1"/>
    <property type="molecule type" value="Genomic_DNA"/>
</dbReference>